<accession>A0AAV6TFQ6</accession>
<proteinExistence type="predicted"/>
<name>A0AAV6TFQ6_9ARAC</name>
<evidence type="ECO:0000256" key="1">
    <source>
        <dbReference type="SAM" id="MobiDB-lite"/>
    </source>
</evidence>
<dbReference type="AlphaFoldDB" id="A0AAV6TFQ6"/>
<dbReference type="Proteomes" id="UP000827092">
    <property type="component" value="Unassembled WGS sequence"/>
</dbReference>
<evidence type="ECO:0000313" key="2">
    <source>
        <dbReference type="EMBL" id="KAG8166305.1"/>
    </source>
</evidence>
<dbReference type="EMBL" id="JAFNEN010005658">
    <property type="protein sequence ID" value="KAG8166305.1"/>
    <property type="molecule type" value="Genomic_DNA"/>
</dbReference>
<evidence type="ECO:0000313" key="3">
    <source>
        <dbReference type="Proteomes" id="UP000827092"/>
    </source>
</evidence>
<feature type="region of interest" description="Disordered" evidence="1">
    <location>
        <begin position="56"/>
        <end position="76"/>
    </location>
</feature>
<feature type="compositionally biased region" description="Basic and acidic residues" evidence="1">
    <location>
        <begin position="63"/>
        <end position="76"/>
    </location>
</feature>
<gene>
    <name evidence="2" type="ORF">JTE90_020883</name>
</gene>
<comment type="caution">
    <text evidence="2">The sequence shown here is derived from an EMBL/GenBank/DDBJ whole genome shotgun (WGS) entry which is preliminary data.</text>
</comment>
<keyword evidence="3" id="KW-1185">Reference proteome</keyword>
<organism evidence="2 3">
    <name type="scientific">Oedothorax gibbosus</name>
    <dbReference type="NCBI Taxonomy" id="931172"/>
    <lineage>
        <taxon>Eukaryota</taxon>
        <taxon>Metazoa</taxon>
        <taxon>Ecdysozoa</taxon>
        <taxon>Arthropoda</taxon>
        <taxon>Chelicerata</taxon>
        <taxon>Arachnida</taxon>
        <taxon>Araneae</taxon>
        <taxon>Araneomorphae</taxon>
        <taxon>Entelegynae</taxon>
        <taxon>Araneoidea</taxon>
        <taxon>Linyphiidae</taxon>
        <taxon>Erigoninae</taxon>
        <taxon>Oedothorax</taxon>
    </lineage>
</organism>
<sequence length="76" mass="8139">MRPVSGADGIVTFCPVLLNVKVKKFSQARRPDPLECTDSVGCLAGAVHSVQMVTQMSQGELSEEQKPRVEAKGKAP</sequence>
<protein>
    <submittedName>
        <fullName evidence="2">Uncharacterized protein</fullName>
    </submittedName>
</protein>
<reference evidence="2 3" key="1">
    <citation type="journal article" date="2022" name="Nat. Ecol. Evol.">
        <title>A masculinizing supergene underlies an exaggerated male reproductive morph in a spider.</title>
        <authorList>
            <person name="Hendrickx F."/>
            <person name="De Corte Z."/>
            <person name="Sonet G."/>
            <person name="Van Belleghem S.M."/>
            <person name="Kostlbacher S."/>
            <person name="Vangestel C."/>
        </authorList>
    </citation>
    <scope>NUCLEOTIDE SEQUENCE [LARGE SCALE GENOMIC DNA]</scope>
    <source>
        <strain evidence="2">W744_W776</strain>
    </source>
</reference>